<comment type="caution">
    <text evidence="3">The sequence shown here is derived from an EMBL/GenBank/DDBJ whole genome shotgun (WGS) entry which is preliminary data.</text>
</comment>
<proteinExistence type="predicted"/>
<evidence type="ECO:0000256" key="2">
    <source>
        <dbReference type="SAM" id="MobiDB-lite"/>
    </source>
</evidence>
<dbReference type="Proteomes" id="UP001178507">
    <property type="component" value="Unassembled WGS sequence"/>
</dbReference>
<evidence type="ECO:0000313" key="4">
    <source>
        <dbReference type="Proteomes" id="UP001178507"/>
    </source>
</evidence>
<feature type="compositionally biased region" description="Basic and acidic residues" evidence="2">
    <location>
        <begin position="21"/>
        <end position="36"/>
    </location>
</feature>
<sequence length="111" mass="12169">MSKSLKSQKRRKRTGLGTGERAAKPGHEDPEVLAARRDPSAIAFSIEAAAAAAAAAEALEREKQELEDKKQASLKQKKNTLKKIKEIDAIEAKMQEKGQTFDELLPEVKGK</sequence>
<gene>
    <name evidence="3" type="ORF">EVOR1521_LOCUS11907</name>
</gene>
<dbReference type="AlphaFoldDB" id="A0AA36MYI7"/>
<feature type="coiled-coil region" evidence="1">
    <location>
        <begin position="49"/>
        <end position="83"/>
    </location>
</feature>
<feature type="non-terminal residue" evidence="3">
    <location>
        <position position="1"/>
    </location>
</feature>
<evidence type="ECO:0000256" key="1">
    <source>
        <dbReference type="SAM" id="Coils"/>
    </source>
</evidence>
<keyword evidence="4" id="KW-1185">Reference proteome</keyword>
<reference evidence="3" key="1">
    <citation type="submission" date="2023-08" db="EMBL/GenBank/DDBJ databases">
        <authorList>
            <person name="Chen Y."/>
            <person name="Shah S."/>
            <person name="Dougan E. K."/>
            <person name="Thang M."/>
            <person name="Chan C."/>
        </authorList>
    </citation>
    <scope>NUCLEOTIDE SEQUENCE</scope>
</reference>
<protein>
    <submittedName>
        <fullName evidence="3">Uncharacterized protein</fullName>
    </submittedName>
</protein>
<accession>A0AA36MYI7</accession>
<dbReference type="EMBL" id="CAUJNA010001219">
    <property type="protein sequence ID" value="CAJ1385274.1"/>
    <property type="molecule type" value="Genomic_DNA"/>
</dbReference>
<feature type="compositionally biased region" description="Basic residues" evidence="2">
    <location>
        <begin position="1"/>
        <end position="14"/>
    </location>
</feature>
<feature type="region of interest" description="Disordered" evidence="2">
    <location>
        <begin position="1"/>
        <end position="36"/>
    </location>
</feature>
<evidence type="ECO:0000313" key="3">
    <source>
        <dbReference type="EMBL" id="CAJ1385274.1"/>
    </source>
</evidence>
<organism evidence="3 4">
    <name type="scientific">Effrenium voratum</name>
    <dbReference type="NCBI Taxonomy" id="2562239"/>
    <lineage>
        <taxon>Eukaryota</taxon>
        <taxon>Sar</taxon>
        <taxon>Alveolata</taxon>
        <taxon>Dinophyceae</taxon>
        <taxon>Suessiales</taxon>
        <taxon>Symbiodiniaceae</taxon>
        <taxon>Effrenium</taxon>
    </lineage>
</organism>
<keyword evidence="1" id="KW-0175">Coiled coil</keyword>
<name>A0AA36MYI7_9DINO</name>